<evidence type="ECO:0000313" key="2">
    <source>
        <dbReference type="EMBL" id="OAE23567.1"/>
    </source>
</evidence>
<dbReference type="NCBIfam" id="TIGR01615">
    <property type="entry name" value="A_thal_3542"/>
    <property type="match status" value="1"/>
</dbReference>
<keyword evidence="3" id="KW-1185">Reference proteome</keyword>
<dbReference type="PANTHER" id="PTHR31579:SF1">
    <property type="entry name" value="OS03G0796600 PROTEIN"/>
    <property type="match status" value="1"/>
</dbReference>
<feature type="region of interest" description="Disordered" evidence="1">
    <location>
        <begin position="120"/>
        <end position="143"/>
    </location>
</feature>
<dbReference type="AlphaFoldDB" id="A0A176VS92"/>
<dbReference type="Proteomes" id="UP000077202">
    <property type="component" value="Unassembled WGS sequence"/>
</dbReference>
<gene>
    <name evidence="2" type="ORF">AXG93_1877s1100</name>
</gene>
<evidence type="ECO:0000313" key="3">
    <source>
        <dbReference type="Proteomes" id="UP000077202"/>
    </source>
</evidence>
<proteinExistence type="predicted"/>
<evidence type="ECO:0008006" key="4">
    <source>
        <dbReference type="Google" id="ProtNLM"/>
    </source>
</evidence>
<dbReference type="Pfam" id="PF04720">
    <property type="entry name" value="PDDEXK_6"/>
    <property type="match status" value="1"/>
</dbReference>
<reference evidence="2" key="1">
    <citation type="submission" date="2016-03" db="EMBL/GenBank/DDBJ databases">
        <title>Mechanisms controlling the formation of the plant cell surface in tip-growing cells are functionally conserved among land plants.</title>
        <authorList>
            <person name="Honkanen S."/>
            <person name="Jones V.A."/>
            <person name="Morieri G."/>
            <person name="Champion C."/>
            <person name="Hetherington A.J."/>
            <person name="Kelly S."/>
            <person name="Saint-Marcoux D."/>
            <person name="Proust H."/>
            <person name="Prescott H."/>
            <person name="Dolan L."/>
        </authorList>
    </citation>
    <scope>NUCLEOTIDE SEQUENCE [LARGE SCALE GENOMIC DNA]</scope>
    <source>
        <tissue evidence="2">Whole gametophyte</tissue>
    </source>
</reference>
<protein>
    <recommendedName>
        <fullName evidence="4">DUF506 family protein</fullName>
    </recommendedName>
</protein>
<evidence type="ECO:0000256" key="1">
    <source>
        <dbReference type="SAM" id="MobiDB-lite"/>
    </source>
</evidence>
<comment type="caution">
    <text evidence="2">The sequence shown here is derived from an EMBL/GenBank/DDBJ whole genome shotgun (WGS) entry which is preliminary data.</text>
</comment>
<organism evidence="2 3">
    <name type="scientific">Marchantia polymorpha subsp. ruderalis</name>
    <dbReference type="NCBI Taxonomy" id="1480154"/>
    <lineage>
        <taxon>Eukaryota</taxon>
        <taxon>Viridiplantae</taxon>
        <taxon>Streptophyta</taxon>
        <taxon>Embryophyta</taxon>
        <taxon>Marchantiophyta</taxon>
        <taxon>Marchantiopsida</taxon>
        <taxon>Marchantiidae</taxon>
        <taxon>Marchantiales</taxon>
        <taxon>Marchantiaceae</taxon>
        <taxon>Marchantia</taxon>
    </lineage>
</organism>
<dbReference type="InterPro" id="IPR006502">
    <property type="entry name" value="PDDEXK-like"/>
</dbReference>
<dbReference type="EMBL" id="LVLJ01002824">
    <property type="protein sequence ID" value="OAE23567.1"/>
    <property type="molecule type" value="Genomic_DNA"/>
</dbReference>
<dbReference type="PANTHER" id="PTHR31579">
    <property type="entry name" value="OS03G0796600 PROTEIN"/>
    <property type="match status" value="1"/>
</dbReference>
<name>A0A176VS92_MARPO</name>
<feature type="region of interest" description="Disordered" evidence="1">
    <location>
        <begin position="418"/>
        <end position="444"/>
    </location>
</feature>
<feature type="compositionally biased region" description="Low complexity" evidence="1">
    <location>
        <begin position="421"/>
        <end position="430"/>
    </location>
</feature>
<accession>A0A176VS92</accession>
<sequence length="604" mass="65289">MRLCAYRAIEICSRIPPPLDRGASSQRGYDSRQYTNWKQWSSIMPTLYSLRPSLGSASKTGKAALAENAVRAARSEQKGRLGDDSRTVVVQAGKIPAPSAAGYARRGLFELRAPHAMQFPQQYQQNQQQQQQQPSNAEQQHQQQAVYRLGGETAKHARARGNGVDILKRMSSTDYSSSGSAHEINSVCLAEMVHEFLEDEAEFGPPCGRARCNCESGSCGGSSLSPDDDDNDDAAAAPLSLAGEQADALRALVSCAGDLEAHILAAVAATVRAVSDEVEFFSGEKSSYRLVMSRLRAAGYNAAICKSRWEHTGGVPGGDYEYIDVVSESFGAKPERLIVDLDFRTQFEIARPSAHYKAMLQVVPQIFVGKAERLLQVLNVLCEATRRSVKKKGMPLPPWRKPEYTKAKWFSLYKRTTNACSSSSSSSSSSKDGGDVGGVIMRGPGWDPRFTTELETNFNRTADLRKVLRDSNCANHMRAAAAPALTTTGLPFKKQEATTEPEGVVRGARLVLAEMQQQQQLLIGGKSDAMVATRAGAGAAVVAAAPAEWEPPAVDYCARSRRAARKGTSMLAAIFTEGGAGARIQDAFREPRKRVLATGGGALF</sequence>